<dbReference type="InterPro" id="IPR014807">
    <property type="entry name" value="Coa1"/>
</dbReference>
<evidence type="ECO:0000313" key="1">
    <source>
        <dbReference type="EMBL" id="EDP94444.1"/>
    </source>
</evidence>
<name>A9EC63_9FLAO</name>
<dbReference type="RefSeq" id="WP_007093514.1">
    <property type="nucleotide sequence ID" value="NZ_CP142125.1"/>
</dbReference>
<comment type="caution">
    <text evidence="1">The sequence shown here is derived from an EMBL/GenBank/DDBJ whole genome shotgun (WGS) entry which is preliminary data.</text>
</comment>
<dbReference type="Proteomes" id="UP000002945">
    <property type="component" value="Unassembled WGS sequence"/>
</dbReference>
<dbReference type="EMBL" id="ABIB01000018">
    <property type="protein sequence ID" value="EDP94444.1"/>
    <property type="molecule type" value="Genomic_DNA"/>
</dbReference>
<dbReference type="AlphaFoldDB" id="A9EC63"/>
<protein>
    <submittedName>
        <fullName evidence="1">Uncharacterized protein</fullName>
    </submittedName>
</protein>
<dbReference type="OrthoDB" id="9814143at2"/>
<dbReference type="HOGENOM" id="CLU_2155031_0_0_10"/>
<keyword evidence="2" id="KW-1185">Reference proteome</keyword>
<accession>A9EC63</accession>
<evidence type="ECO:0000313" key="2">
    <source>
        <dbReference type="Proteomes" id="UP000002945"/>
    </source>
</evidence>
<proteinExistence type="predicted"/>
<organism evidence="1 2">
    <name type="scientific">Kordia algicida OT-1</name>
    <dbReference type="NCBI Taxonomy" id="391587"/>
    <lineage>
        <taxon>Bacteria</taxon>
        <taxon>Pseudomonadati</taxon>
        <taxon>Bacteroidota</taxon>
        <taxon>Flavobacteriia</taxon>
        <taxon>Flavobacteriales</taxon>
        <taxon>Flavobacteriaceae</taxon>
        <taxon>Kordia</taxon>
    </lineage>
</organism>
<reference evidence="1 2" key="1">
    <citation type="journal article" date="2011" name="J. Bacteriol.">
        <title>Genome sequence of the algicidal bacterium Kordia algicida OT-1.</title>
        <authorList>
            <person name="Lee H.S."/>
            <person name="Kang S.G."/>
            <person name="Kwon K.K."/>
            <person name="Lee J.H."/>
            <person name="Kim S.J."/>
        </authorList>
    </citation>
    <scope>NUCLEOTIDE SEQUENCE [LARGE SCALE GENOMIC DNA]</scope>
    <source>
        <strain evidence="1 2">OT-1</strain>
    </source>
</reference>
<gene>
    <name evidence="1" type="ORF">KAOT1_04715</name>
</gene>
<sequence>MSKKFLKVFLIVVGAIILLIAIGSIGAAIKVSNSDAYEFAKKEILKSKKVEERIGKIKDFSLMPQGVLKKKEAQIEIDVYGENGKANIILKLEKNSKDEWEVLNFYFKELK</sequence>
<dbReference type="Pfam" id="PF08695">
    <property type="entry name" value="Coa1"/>
    <property type="match status" value="1"/>
</dbReference>